<name>A0A0P1AJR6_PLAHL</name>
<sequence>MQSNELASTDTVATCNQEIHIVSSNLTESSVSMEQAYRFKYKETLVPHSGPTSHVIRPTANCLPESKRANQIEHAEDDLEADMEEVKTAVHAYNVEFQKRIDTVKLRGRDLEVKLEIEDDALMTSMDQLRGKIQKQFESAFVVLEQKTLSYFARVETHEIVSQEKKLQDCRSEFHSFAYTTVPNIVEKLQGTVTSNLEKKCETFDIENAKNQMREKKTLRTLECNERKSEANIRAEYARRVAKFQEREEELHHVMRVDNRCIERLQSIKIQGLLDLYSRLQAESTTREKEDSTILDNLSSSFGRLQISIFEHLGDHDDQLRTFNCSQ</sequence>
<proteinExistence type="predicted"/>
<evidence type="ECO:0000313" key="2">
    <source>
        <dbReference type="Proteomes" id="UP000054928"/>
    </source>
</evidence>
<keyword evidence="2" id="KW-1185">Reference proteome</keyword>
<dbReference type="Proteomes" id="UP000054928">
    <property type="component" value="Unassembled WGS sequence"/>
</dbReference>
<organism evidence="1 2">
    <name type="scientific">Plasmopara halstedii</name>
    <name type="common">Downy mildew of sunflower</name>
    <dbReference type="NCBI Taxonomy" id="4781"/>
    <lineage>
        <taxon>Eukaryota</taxon>
        <taxon>Sar</taxon>
        <taxon>Stramenopiles</taxon>
        <taxon>Oomycota</taxon>
        <taxon>Peronosporomycetes</taxon>
        <taxon>Peronosporales</taxon>
        <taxon>Peronosporaceae</taxon>
        <taxon>Plasmopara</taxon>
    </lineage>
</organism>
<dbReference type="AlphaFoldDB" id="A0A0P1AJR6"/>
<evidence type="ECO:0000313" key="1">
    <source>
        <dbReference type="EMBL" id="CEG41488.1"/>
    </source>
</evidence>
<dbReference type="EMBL" id="CCYD01000553">
    <property type="protein sequence ID" value="CEG41488.1"/>
    <property type="molecule type" value="Genomic_DNA"/>
</dbReference>
<protein>
    <submittedName>
        <fullName evidence="1">Uncharacterized protein</fullName>
    </submittedName>
</protein>
<dbReference type="RefSeq" id="XP_024577857.1">
    <property type="nucleotide sequence ID" value="XM_024727263.1"/>
</dbReference>
<dbReference type="OMA" id="TRGHHFE"/>
<dbReference type="GeneID" id="36406884"/>
<dbReference type="OrthoDB" id="68361at2759"/>
<reference evidence="2" key="1">
    <citation type="submission" date="2014-09" db="EMBL/GenBank/DDBJ databases">
        <authorList>
            <person name="Sharma Rahul"/>
            <person name="Thines Marco"/>
        </authorList>
    </citation>
    <scope>NUCLEOTIDE SEQUENCE [LARGE SCALE GENOMIC DNA]</scope>
</reference>
<accession>A0A0P1AJR6</accession>